<dbReference type="EMBL" id="JAPMOS010000005">
    <property type="protein sequence ID" value="KAJ4461947.1"/>
    <property type="molecule type" value="Genomic_DNA"/>
</dbReference>
<organism evidence="2 3">
    <name type="scientific">Paratrimastix pyriformis</name>
    <dbReference type="NCBI Taxonomy" id="342808"/>
    <lineage>
        <taxon>Eukaryota</taxon>
        <taxon>Metamonada</taxon>
        <taxon>Preaxostyla</taxon>
        <taxon>Paratrimastigidae</taxon>
        <taxon>Paratrimastix</taxon>
    </lineage>
</organism>
<reference evidence="2" key="1">
    <citation type="journal article" date="2022" name="bioRxiv">
        <title>Genomics of Preaxostyla Flagellates Illuminates Evolutionary Transitions and the Path Towards Mitochondrial Loss.</title>
        <authorList>
            <person name="Novak L.V.F."/>
            <person name="Treitli S.C."/>
            <person name="Pyrih J."/>
            <person name="Halakuc P."/>
            <person name="Pipaliya S.V."/>
            <person name="Vacek V."/>
            <person name="Brzon O."/>
            <person name="Soukal P."/>
            <person name="Eme L."/>
            <person name="Dacks J.B."/>
            <person name="Karnkowska A."/>
            <person name="Elias M."/>
            <person name="Hampl V."/>
        </authorList>
    </citation>
    <scope>NUCLEOTIDE SEQUENCE</scope>
    <source>
        <strain evidence="2">RCP-MX</strain>
    </source>
</reference>
<sequence length="95" mass="10103">MASSPQPPSTTRTPFGPSSNTIQTVQTFLVSHVGSPPGGTEGKELRSSFSSRRKTFCEILSMCIAAQEAGLGLYSTRLTDAGLDDKRVGRMNPAQ</sequence>
<keyword evidence="3" id="KW-1185">Reference proteome</keyword>
<dbReference type="Proteomes" id="UP001141327">
    <property type="component" value="Unassembled WGS sequence"/>
</dbReference>
<evidence type="ECO:0000313" key="3">
    <source>
        <dbReference type="Proteomes" id="UP001141327"/>
    </source>
</evidence>
<accession>A0ABQ8UTT7</accession>
<protein>
    <submittedName>
        <fullName evidence="2">Uncharacterized protein</fullName>
    </submittedName>
</protein>
<evidence type="ECO:0000256" key="1">
    <source>
        <dbReference type="SAM" id="MobiDB-lite"/>
    </source>
</evidence>
<evidence type="ECO:0000313" key="2">
    <source>
        <dbReference type="EMBL" id="KAJ4461947.1"/>
    </source>
</evidence>
<name>A0ABQ8UTT7_9EUKA</name>
<gene>
    <name evidence="2" type="ORF">PAPYR_1648</name>
</gene>
<comment type="caution">
    <text evidence="2">The sequence shown here is derived from an EMBL/GenBank/DDBJ whole genome shotgun (WGS) entry which is preliminary data.</text>
</comment>
<proteinExistence type="predicted"/>
<feature type="region of interest" description="Disordered" evidence="1">
    <location>
        <begin position="1"/>
        <end position="20"/>
    </location>
</feature>